<gene>
    <name evidence="4" type="ORF">ACFSRY_14515</name>
</gene>
<evidence type="ECO:0000256" key="1">
    <source>
        <dbReference type="ARBA" id="ARBA00023125"/>
    </source>
</evidence>
<feature type="DNA-binding region" description="H-T-H motif" evidence="2">
    <location>
        <begin position="24"/>
        <end position="43"/>
    </location>
</feature>
<dbReference type="InterPro" id="IPR054422">
    <property type="entry name" value="TetR-like_HI_0893_C"/>
</dbReference>
<dbReference type="SUPFAM" id="SSF48498">
    <property type="entry name" value="Tetracyclin repressor-like, C-terminal domain"/>
    <property type="match status" value="1"/>
</dbReference>
<dbReference type="PANTHER" id="PTHR43479:SF11">
    <property type="entry name" value="ACREF_ENVCD OPERON REPRESSOR-RELATED"/>
    <property type="match status" value="1"/>
</dbReference>
<accession>A0ABW5INV9</accession>
<name>A0ABW5INV9_9BACT</name>
<evidence type="ECO:0000256" key="2">
    <source>
        <dbReference type="PROSITE-ProRule" id="PRU00335"/>
    </source>
</evidence>
<dbReference type="PROSITE" id="PS50977">
    <property type="entry name" value="HTH_TETR_2"/>
    <property type="match status" value="1"/>
</dbReference>
<keyword evidence="1 2" id="KW-0238">DNA-binding</keyword>
<keyword evidence="5" id="KW-1185">Reference proteome</keyword>
<proteinExistence type="predicted"/>
<reference evidence="5" key="1">
    <citation type="journal article" date="2019" name="Int. J. Syst. Evol. Microbiol.">
        <title>The Global Catalogue of Microorganisms (GCM) 10K type strain sequencing project: providing services to taxonomists for standard genome sequencing and annotation.</title>
        <authorList>
            <consortium name="The Broad Institute Genomics Platform"/>
            <consortium name="The Broad Institute Genome Sequencing Center for Infectious Disease"/>
            <person name="Wu L."/>
            <person name="Ma J."/>
        </authorList>
    </citation>
    <scope>NUCLEOTIDE SEQUENCE [LARGE SCALE GENOMIC DNA]</scope>
    <source>
        <strain evidence="5">KCTC 42498</strain>
    </source>
</reference>
<evidence type="ECO:0000313" key="5">
    <source>
        <dbReference type="Proteomes" id="UP001597544"/>
    </source>
</evidence>
<dbReference type="SUPFAM" id="SSF46689">
    <property type="entry name" value="Homeodomain-like"/>
    <property type="match status" value="1"/>
</dbReference>
<dbReference type="InterPro" id="IPR036271">
    <property type="entry name" value="Tet_transcr_reg_TetR-rel_C_sf"/>
</dbReference>
<dbReference type="RefSeq" id="WP_377509093.1">
    <property type="nucleotide sequence ID" value="NZ_JBHULU010000021.1"/>
</dbReference>
<protein>
    <submittedName>
        <fullName evidence="4">TetR/AcrR family transcriptional regulator</fullName>
    </submittedName>
</protein>
<organism evidence="4 5">
    <name type="scientific">Pontibacter locisalis</name>
    <dbReference type="NCBI Taxonomy" id="1719035"/>
    <lineage>
        <taxon>Bacteria</taxon>
        <taxon>Pseudomonadati</taxon>
        <taxon>Bacteroidota</taxon>
        <taxon>Cytophagia</taxon>
        <taxon>Cytophagales</taxon>
        <taxon>Hymenobacteraceae</taxon>
        <taxon>Pontibacter</taxon>
    </lineage>
</organism>
<comment type="caution">
    <text evidence="4">The sequence shown here is derived from an EMBL/GenBank/DDBJ whole genome shotgun (WGS) entry which is preliminary data.</text>
</comment>
<dbReference type="PANTHER" id="PTHR43479">
    <property type="entry name" value="ACREF/ENVCD OPERON REPRESSOR-RELATED"/>
    <property type="match status" value="1"/>
</dbReference>
<dbReference type="InterPro" id="IPR009057">
    <property type="entry name" value="Homeodomain-like_sf"/>
</dbReference>
<dbReference type="Pfam" id="PF22604">
    <property type="entry name" value="TetR_HI_0893_C"/>
    <property type="match status" value="1"/>
</dbReference>
<dbReference type="InterPro" id="IPR050624">
    <property type="entry name" value="HTH-type_Tx_Regulator"/>
</dbReference>
<dbReference type="Pfam" id="PF00440">
    <property type="entry name" value="TetR_N"/>
    <property type="match status" value="1"/>
</dbReference>
<sequence length="185" mass="21303">MTKREKLLQTTLELIANQSIQATPMSQIAKESGVATGTIYHHFKSKEEIVQEIYLSSKKEFQQVIQANLHAAAGIKAQFYSLWSGIYEYYINNPLLFRFVQQVNYSPYINEATREEGRVYYQDAYKFFETGIMSGHFRKMEVMLISELIHGNISTLVELQLNGMLADSNNQVKSAIDFSWNAIRI</sequence>
<evidence type="ECO:0000313" key="4">
    <source>
        <dbReference type="EMBL" id="MFD2515085.1"/>
    </source>
</evidence>
<dbReference type="PRINTS" id="PR00455">
    <property type="entry name" value="HTHTETR"/>
</dbReference>
<evidence type="ECO:0000259" key="3">
    <source>
        <dbReference type="PROSITE" id="PS50977"/>
    </source>
</evidence>
<dbReference type="EMBL" id="JBHULU010000021">
    <property type="protein sequence ID" value="MFD2515085.1"/>
    <property type="molecule type" value="Genomic_DNA"/>
</dbReference>
<dbReference type="Gene3D" id="1.10.357.10">
    <property type="entry name" value="Tetracycline Repressor, domain 2"/>
    <property type="match status" value="1"/>
</dbReference>
<dbReference type="Proteomes" id="UP001597544">
    <property type="component" value="Unassembled WGS sequence"/>
</dbReference>
<dbReference type="InterPro" id="IPR001647">
    <property type="entry name" value="HTH_TetR"/>
</dbReference>
<feature type="domain" description="HTH tetR-type" evidence="3">
    <location>
        <begin position="1"/>
        <end position="61"/>
    </location>
</feature>